<gene>
    <name evidence="1" type="ORF">GSPATT00024574001</name>
</gene>
<sequence length="148" mass="16600">MTSLLNRTNVDNEAAQTQFRIASIIIISMMRITRDYQKVKKQITAQIMLSQFKIIIDYQNQGTYGVCLPLQNLAGQINGAIFAQNTAIISGGAVYSFGNKSNLLIKKAQIVENIAAFGGGMTIRNHFSPNLVQYETLFFRKLSSLFWK</sequence>
<dbReference type="KEGG" id="ptm:GSPATT00024574001"/>
<reference evidence="1 2" key="1">
    <citation type="journal article" date="2006" name="Nature">
        <title>Global trends of whole-genome duplications revealed by the ciliate Paramecium tetraurelia.</title>
        <authorList>
            <consortium name="Genoscope"/>
            <person name="Aury J.-M."/>
            <person name="Jaillon O."/>
            <person name="Duret L."/>
            <person name="Noel B."/>
            <person name="Jubin C."/>
            <person name="Porcel B.M."/>
            <person name="Segurens B."/>
            <person name="Daubin V."/>
            <person name="Anthouard V."/>
            <person name="Aiach N."/>
            <person name="Arnaiz O."/>
            <person name="Billaut A."/>
            <person name="Beisson J."/>
            <person name="Blanc I."/>
            <person name="Bouhouche K."/>
            <person name="Camara F."/>
            <person name="Duharcourt S."/>
            <person name="Guigo R."/>
            <person name="Gogendeau D."/>
            <person name="Katinka M."/>
            <person name="Keller A.-M."/>
            <person name="Kissmehl R."/>
            <person name="Klotz C."/>
            <person name="Koll F."/>
            <person name="Le Moue A."/>
            <person name="Lepere C."/>
            <person name="Malinsky S."/>
            <person name="Nowacki M."/>
            <person name="Nowak J.K."/>
            <person name="Plattner H."/>
            <person name="Poulain J."/>
            <person name="Ruiz F."/>
            <person name="Serrano V."/>
            <person name="Zagulski M."/>
            <person name="Dessen P."/>
            <person name="Betermier M."/>
            <person name="Weissenbach J."/>
            <person name="Scarpelli C."/>
            <person name="Schachter V."/>
            <person name="Sperling L."/>
            <person name="Meyer E."/>
            <person name="Cohen J."/>
            <person name="Wincker P."/>
        </authorList>
    </citation>
    <scope>NUCLEOTIDE SEQUENCE [LARGE SCALE GENOMIC DNA]</scope>
    <source>
        <strain evidence="1 2">Stock d4-2</strain>
    </source>
</reference>
<evidence type="ECO:0000313" key="1">
    <source>
        <dbReference type="EMBL" id="CAK91843.1"/>
    </source>
</evidence>
<dbReference type="InParanoid" id="A0E976"/>
<protein>
    <recommendedName>
        <fullName evidence="3">Ysc84 actin-binding domain-containing protein</fullName>
    </recommendedName>
</protein>
<dbReference type="Proteomes" id="UP000000600">
    <property type="component" value="Unassembled WGS sequence"/>
</dbReference>
<keyword evidence="2" id="KW-1185">Reference proteome</keyword>
<dbReference type="EMBL" id="CT868665">
    <property type="protein sequence ID" value="CAK91843.1"/>
    <property type="molecule type" value="Genomic_DNA"/>
</dbReference>
<name>A0E976_PARTE</name>
<dbReference type="AlphaFoldDB" id="A0E976"/>
<dbReference type="GeneID" id="5045025"/>
<evidence type="ECO:0008006" key="3">
    <source>
        <dbReference type="Google" id="ProtNLM"/>
    </source>
</evidence>
<dbReference type="HOGENOM" id="CLU_1762346_0_0_1"/>
<dbReference type="RefSeq" id="XP_001459240.1">
    <property type="nucleotide sequence ID" value="XM_001459203.1"/>
</dbReference>
<proteinExistence type="predicted"/>
<accession>A0E976</accession>
<organism evidence="1 2">
    <name type="scientific">Paramecium tetraurelia</name>
    <dbReference type="NCBI Taxonomy" id="5888"/>
    <lineage>
        <taxon>Eukaryota</taxon>
        <taxon>Sar</taxon>
        <taxon>Alveolata</taxon>
        <taxon>Ciliophora</taxon>
        <taxon>Intramacronucleata</taxon>
        <taxon>Oligohymenophorea</taxon>
        <taxon>Peniculida</taxon>
        <taxon>Parameciidae</taxon>
        <taxon>Paramecium</taxon>
    </lineage>
</organism>
<evidence type="ECO:0000313" key="2">
    <source>
        <dbReference type="Proteomes" id="UP000000600"/>
    </source>
</evidence>